<accession>A0A0A1VNR5</accession>
<dbReference type="InterPro" id="IPR036410">
    <property type="entry name" value="HSP_DnaJ_Cys-rich_dom_sf"/>
</dbReference>
<dbReference type="RefSeq" id="WP_045356020.1">
    <property type="nucleotide sequence ID" value="NZ_BBPA01000002.1"/>
</dbReference>
<reference evidence="2" key="1">
    <citation type="journal article" date="2015" name="Genome">
        <title>Whole Genome Sequence of the Non-Microcystin-Producing Microcystis aeruginosa Strain NIES-44.</title>
        <authorList>
            <person name="Okano K."/>
            <person name="Miyata N."/>
            <person name="Ozaki Y."/>
        </authorList>
    </citation>
    <scope>NUCLEOTIDE SEQUENCE [LARGE SCALE GENOMIC DNA]</scope>
    <source>
        <strain evidence="2">NIES-44</strain>
    </source>
</reference>
<proteinExistence type="predicted"/>
<evidence type="ECO:0000313" key="1">
    <source>
        <dbReference type="EMBL" id="GAL91169.1"/>
    </source>
</evidence>
<gene>
    <name evidence="1" type="ORF">N44_00538</name>
</gene>
<sequence>MFEDFTYITDEAFLENYWWEEQIICPHCQGKGRIYLETENESVPCKFCEGKGIVKRKKEETNYC</sequence>
<evidence type="ECO:0000313" key="2">
    <source>
        <dbReference type="Proteomes" id="UP000030321"/>
    </source>
</evidence>
<organism evidence="1 2">
    <name type="scientific">Microcystis aeruginosa NIES-44</name>
    <dbReference type="NCBI Taxonomy" id="449439"/>
    <lineage>
        <taxon>Bacteria</taxon>
        <taxon>Bacillati</taxon>
        <taxon>Cyanobacteriota</taxon>
        <taxon>Cyanophyceae</taxon>
        <taxon>Oscillatoriophycideae</taxon>
        <taxon>Chroococcales</taxon>
        <taxon>Microcystaceae</taxon>
        <taxon>Microcystis</taxon>
    </lineage>
</organism>
<name>A0A0A1VNR5_MICAE</name>
<dbReference type="EMBL" id="BBPA01000002">
    <property type="protein sequence ID" value="GAL91169.1"/>
    <property type="molecule type" value="Genomic_DNA"/>
</dbReference>
<dbReference type="SUPFAM" id="SSF57938">
    <property type="entry name" value="DnaJ/Hsp40 cysteine-rich domain"/>
    <property type="match status" value="1"/>
</dbReference>
<comment type="caution">
    <text evidence="1">The sequence shown here is derived from an EMBL/GenBank/DDBJ whole genome shotgun (WGS) entry which is preliminary data.</text>
</comment>
<dbReference type="Proteomes" id="UP000030321">
    <property type="component" value="Unassembled WGS sequence"/>
</dbReference>
<dbReference type="Gene3D" id="6.20.20.10">
    <property type="match status" value="1"/>
</dbReference>
<dbReference type="AlphaFoldDB" id="A0A0A1VNR5"/>
<protein>
    <submittedName>
        <fullName evidence="1">Fructose-bisphosphate aldolase</fullName>
    </submittedName>
</protein>